<accession>A0A7C5Q7P8</accession>
<organism evidence="4">
    <name type="scientific">Aquifex aeolicus</name>
    <dbReference type="NCBI Taxonomy" id="63363"/>
    <lineage>
        <taxon>Bacteria</taxon>
        <taxon>Pseudomonadati</taxon>
        <taxon>Aquificota</taxon>
        <taxon>Aquificia</taxon>
        <taxon>Aquificales</taxon>
        <taxon>Aquificaceae</taxon>
        <taxon>Aquifex</taxon>
    </lineage>
</organism>
<evidence type="ECO:0000313" key="4">
    <source>
        <dbReference type="EMBL" id="HHJ63535.1"/>
    </source>
</evidence>
<feature type="domain" description="FAD/NAD(P)-binding" evidence="1">
    <location>
        <begin position="45"/>
        <end position="147"/>
    </location>
</feature>
<dbReference type="Pfam" id="PF21706">
    <property type="entry name" value="FCSD_central"/>
    <property type="match status" value="1"/>
</dbReference>
<dbReference type="Pfam" id="PF07992">
    <property type="entry name" value="Pyr_redox_2"/>
    <property type="match status" value="1"/>
</dbReference>
<comment type="caution">
    <text evidence="4">The sequence shown here is derived from an EMBL/GenBank/DDBJ whole genome shotgun (WGS) entry which is preliminary data.</text>
</comment>
<dbReference type="Proteomes" id="UP000885792">
    <property type="component" value="Unassembled WGS sequence"/>
</dbReference>
<dbReference type="Pfam" id="PF09242">
    <property type="entry name" value="FCSD-flav_bind"/>
    <property type="match status" value="1"/>
</dbReference>
<dbReference type="GO" id="GO:0050660">
    <property type="term" value="F:flavin adenine dinucleotide binding"/>
    <property type="evidence" value="ECO:0007669"/>
    <property type="project" value="InterPro"/>
</dbReference>
<dbReference type="InterPro" id="IPR036188">
    <property type="entry name" value="FAD/NAD-bd_sf"/>
</dbReference>
<dbReference type="PANTHER" id="PTHR43755">
    <property type="match status" value="1"/>
</dbReference>
<feature type="domain" description="Flavocytochrome c sulphide dehydrogenase flavin-binding" evidence="2">
    <location>
        <begin position="375"/>
        <end position="436"/>
    </location>
</feature>
<dbReference type="AlphaFoldDB" id="A0A7C5Q7P8"/>
<dbReference type="Gene3D" id="3.50.50.60">
    <property type="entry name" value="FAD/NAD(P)-binding domain"/>
    <property type="match status" value="2"/>
</dbReference>
<dbReference type="GO" id="GO:0016491">
    <property type="term" value="F:oxidoreductase activity"/>
    <property type="evidence" value="ECO:0007669"/>
    <property type="project" value="InterPro"/>
</dbReference>
<evidence type="ECO:0000259" key="2">
    <source>
        <dbReference type="Pfam" id="PF09242"/>
    </source>
</evidence>
<reference evidence="4" key="1">
    <citation type="journal article" date="2020" name="mSystems">
        <title>Genome- and Community-Level Interaction Insights into Carbon Utilization and Element Cycling Functions of Hydrothermarchaeota in Hydrothermal Sediment.</title>
        <authorList>
            <person name="Zhou Z."/>
            <person name="Liu Y."/>
            <person name="Xu W."/>
            <person name="Pan J."/>
            <person name="Luo Z.H."/>
            <person name="Li M."/>
        </authorList>
    </citation>
    <scope>NUCLEOTIDE SEQUENCE [LARGE SCALE GENOMIC DNA]</scope>
    <source>
        <strain evidence="4">HyVt-501</strain>
    </source>
</reference>
<dbReference type="PROSITE" id="PS51318">
    <property type="entry name" value="TAT"/>
    <property type="match status" value="1"/>
</dbReference>
<dbReference type="InterPro" id="IPR052541">
    <property type="entry name" value="SQRD"/>
</dbReference>
<dbReference type="InterPro" id="IPR023753">
    <property type="entry name" value="FAD/NAD-binding_dom"/>
</dbReference>
<dbReference type="InterPro" id="IPR006311">
    <property type="entry name" value="TAT_signal"/>
</dbReference>
<feature type="domain" description="Sulfide dehydrogenase [flavocytochrome c] flavoprotein chain central" evidence="3">
    <location>
        <begin position="181"/>
        <end position="285"/>
    </location>
</feature>
<evidence type="ECO:0000259" key="1">
    <source>
        <dbReference type="Pfam" id="PF07992"/>
    </source>
</evidence>
<sequence>MGEVSRRDLLKVAGLGVTVGALQGASLAYAVRTQNRILPPPKGKRVVIVGGGWAGVTAAKYLRKEEPGSEVILIEERKIFMSCPISNVWLAGLVDMEFLMHDFHTPASKYGYTFLNTRATGVDRDKRRVYTAEGYVEYDYLILAPGIEYNYEAWFGNDRKLSRICSTSFPSAFIPGAEHVALKRKIENFEEGTFVLTVPPPPHRCPPAPYERAAMIAHVFKRNEVAGKLIVLDPKDGIRPKGPGFMSAYEELYSDLIEYVPEAKIKEVDPVKKVVRTTAGDFRFDDANLNPPHRAGGIAREAGLVNPKTGWCDVDPLTLQSKEDPRIFVAGDASSVKGFPKSGDMAHNHAQRMVVRALIALMRGRDPKSAVEAPTNTCYSMVNGDPKEAIVINVLYALDREKGAPVKKKVRVENTRSKQLARATFEWAKALYRDMFS</sequence>
<name>A0A7C5Q7P8_AQUAO</name>
<dbReference type="InterPro" id="IPR015323">
    <property type="entry name" value="FlavoCytC_S_DH_flav-bd"/>
</dbReference>
<dbReference type="PANTHER" id="PTHR43755:SF1">
    <property type="entry name" value="FAD-DEPENDENT PYRIDINE NUCLEOTIDE-DISULPHIDE OXIDOREDUCTASE"/>
    <property type="match status" value="1"/>
</dbReference>
<protein>
    <submittedName>
        <fullName evidence="4">NAD(P)/FAD-dependent oxidoreductase</fullName>
    </submittedName>
</protein>
<dbReference type="EMBL" id="DRNB01000046">
    <property type="protein sequence ID" value="HHJ63535.1"/>
    <property type="molecule type" value="Genomic_DNA"/>
</dbReference>
<gene>
    <name evidence="4" type="ORF">ENJ61_01370</name>
</gene>
<dbReference type="InterPro" id="IPR049386">
    <property type="entry name" value="FCSD_central"/>
</dbReference>
<dbReference type="SUPFAM" id="SSF51905">
    <property type="entry name" value="FAD/NAD(P)-binding domain"/>
    <property type="match status" value="2"/>
</dbReference>
<dbReference type="InterPro" id="IPR037092">
    <property type="entry name" value="FlavoCytC_S_DH_flav-bd_sf"/>
</dbReference>
<dbReference type="Gene3D" id="3.90.760.10">
    <property type="entry name" value="Flavocytochrome c sulphide dehydrogenase, flavin-binding domain"/>
    <property type="match status" value="1"/>
</dbReference>
<evidence type="ECO:0000259" key="3">
    <source>
        <dbReference type="Pfam" id="PF21706"/>
    </source>
</evidence>
<proteinExistence type="predicted"/>